<dbReference type="RefSeq" id="XP_021878494.1">
    <property type="nucleotide sequence ID" value="XM_022025214.1"/>
</dbReference>
<dbReference type="Proteomes" id="UP000193648">
    <property type="component" value="Unassembled WGS sequence"/>
</dbReference>
<dbReference type="InterPro" id="IPR027417">
    <property type="entry name" value="P-loop_NTPase"/>
</dbReference>
<dbReference type="GeneID" id="33567058"/>
<feature type="region of interest" description="Disordered" evidence="1">
    <location>
        <begin position="51"/>
        <end position="80"/>
    </location>
</feature>
<gene>
    <name evidence="2" type="ORF">BCR41DRAFT_359422</name>
</gene>
<dbReference type="SUPFAM" id="SSF52540">
    <property type="entry name" value="P-loop containing nucleoside triphosphate hydrolases"/>
    <property type="match status" value="1"/>
</dbReference>
<feature type="compositionally biased region" description="Basic and acidic residues" evidence="1">
    <location>
        <begin position="57"/>
        <end position="77"/>
    </location>
</feature>
<evidence type="ECO:0000313" key="2">
    <source>
        <dbReference type="EMBL" id="ORZ08566.1"/>
    </source>
</evidence>
<reference evidence="2 3" key="1">
    <citation type="submission" date="2016-07" db="EMBL/GenBank/DDBJ databases">
        <title>Pervasive Adenine N6-methylation of Active Genes in Fungi.</title>
        <authorList>
            <consortium name="DOE Joint Genome Institute"/>
            <person name="Mondo S.J."/>
            <person name="Dannebaum R.O."/>
            <person name="Kuo R.C."/>
            <person name="Labutti K."/>
            <person name="Haridas S."/>
            <person name="Kuo A."/>
            <person name="Salamov A."/>
            <person name="Ahrendt S.R."/>
            <person name="Lipzen A."/>
            <person name="Sullivan W."/>
            <person name="Andreopoulos W.B."/>
            <person name="Clum A."/>
            <person name="Lindquist E."/>
            <person name="Daum C."/>
            <person name="Ramamoorthy G.K."/>
            <person name="Gryganskyi A."/>
            <person name="Culley D."/>
            <person name="Magnuson J.K."/>
            <person name="James T.Y."/>
            <person name="O'Malley M.A."/>
            <person name="Stajich J.E."/>
            <person name="Spatafora J.W."/>
            <person name="Visel A."/>
            <person name="Grigoriev I.V."/>
        </authorList>
    </citation>
    <scope>NUCLEOTIDE SEQUENCE [LARGE SCALE GENOMIC DNA]</scope>
    <source>
        <strain evidence="2 3">NRRL 3116</strain>
    </source>
</reference>
<name>A0A1Y2GEI4_9FUNG</name>
<keyword evidence="3" id="KW-1185">Reference proteome</keyword>
<evidence type="ECO:0000256" key="1">
    <source>
        <dbReference type="SAM" id="MobiDB-lite"/>
    </source>
</evidence>
<dbReference type="InParanoid" id="A0A1Y2GEI4"/>
<dbReference type="OrthoDB" id="2303713at2759"/>
<accession>A0A1Y2GEI4</accession>
<dbReference type="AlphaFoldDB" id="A0A1Y2GEI4"/>
<evidence type="ECO:0000313" key="3">
    <source>
        <dbReference type="Proteomes" id="UP000193648"/>
    </source>
</evidence>
<dbReference type="EMBL" id="MCFF01000037">
    <property type="protein sequence ID" value="ORZ08566.1"/>
    <property type="molecule type" value="Genomic_DNA"/>
</dbReference>
<dbReference type="STRING" id="64571.A0A1Y2GEI4"/>
<protein>
    <recommendedName>
        <fullName evidence="4">P-loop containing nucleoside triphosphate hydrolase protein</fullName>
    </recommendedName>
</protein>
<feature type="non-terminal residue" evidence="2">
    <location>
        <position position="1"/>
    </location>
</feature>
<sequence length="625" mass="72203">SSEQILKRKMDEDPQYISPSKKMRIEEGWREYRASDGKMVTLPPSWIAMLENPEDPPDPRNEFDHLNGDNQPGDRVDIPSLGLTPKEFEEYNSEFMITDQMLELWKEISAEQRFSYQRVLSGPMGVGKSYLSYFLAAKGYAKGWLTLYIPDAAILNESSDTKSAKALLRRFFAFNRDILTASDLESLLDFSEVIDCSIVAARAVFDLFKQKERKTLFIIDEHGKLFQEKPYVPDKYLFLNHLKDLTRWEAESKGSRVIFTGTAHAKYELQIMEDSARVTLLYFVGPLSETVFSKWLEVHLNQPDIVQDIMRITNRVPREFMFLIRSTEERPLTRDSIDEYVAQRTNELRPVVWNYYKARSETSKEMFAKSLATVFLGNNLQSGDFEWDFRDLGLIYRLNKNRGVINYVLCLPAQKALFQAFTNIPHHEHILRQVSFGEVGNDFKLTLLVRFFTLTKPILLNATNLVGENPTEIIMNFKDHGTIHQNMTSLRRGYGHVLSHCHSSYPRFDFILDAMFIQVSMSDFCEHEKTQTKQIQNAFDKRDPDGKNQIERYLDEVFGGNHSALIDDGHFVVKKDGEPVAGFKIVFMRGSPGAPNHTGLISKYKDLLHVSFNELKEKLFKNIPT</sequence>
<comment type="caution">
    <text evidence="2">The sequence shown here is derived from an EMBL/GenBank/DDBJ whole genome shotgun (WGS) entry which is preliminary data.</text>
</comment>
<organism evidence="2 3">
    <name type="scientific">Lobosporangium transversale</name>
    <dbReference type="NCBI Taxonomy" id="64571"/>
    <lineage>
        <taxon>Eukaryota</taxon>
        <taxon>Fungi</taxon>
        <taxon>Fungi incertae sedis</taxon>
        <taxon>Mucoromycota</taxon>
        <taxon>Mortierellomycotina</taxon>
        <taxon>Mortierellomycetes</taxon>
        <taxon>Mortierellales</taxon>
        <taxon>Mortierellaceae</taxon>
        <taxon>Lobosporangium</taxon>
    </lineage>
</organism>
<evidence type="ECO:0008006" key="4">
    <source>
        <dbReference type="Google" id="ProtNLM"/>
    </source>
</evidence>
<proteinExistence type="predicted"/>